<dbReference type="OMA" id="KAMMSLD"/>
<dbReference type="InterPro" id="IPR036140">
    <property type="entry name" value="PFN_sf"/>
</dbReference>
<dbReference type="AlphaFoldDB" id="A0A7N6BN60"/>
<name>A0A7N6BN60_ANATE</name>
<evidence type="ECO:0000256" key="2">
    <source>
        <dbReference type="RuleBase" id="RU003909"/>
    </source>
</evidence>
<dbReference type="InterPro" id="IPR048278">
    <property type="entry name" value="PFN"/>
</dbReference>
<dbReference type="InParanoid" id="A0A7N6BN60"/>
<proteinExistence type="inferred from homology"/>
<dbReference type="SUPFAM" id="SSF55770">
    <property type="entry name" value="Profilin (actin-binding protein)"/>
    <property type="match status" value="1"/>
</dbReference>
<reference evidence="3" key="1">
    <citation type="submission" date="2021-04" db="EMBL/GenBank/DDBJ databases">
        <authorList>
            <consortium name="Wellcome Sanger Institute Data Sharing"/>
        </authorList>
    </citation>
    <scope>NUCLEOTIDE SEQUENCE [LARGE SCALE GENOMIC DNA]</scope>
</reference>
<comment type="similarity">
    <text evidence="1 2">Belongs to the profilin family.</text>
</comment>
<evidence type="ECO:0000256" key="1">
    <source>
        <dbReference type="ARBA" id="ARBA00010058"/>
    </source>
</evidence>
<dbReference type="GO" id="GO:0032233">
    <property type="term" value="P:positive regulation of actin filament bundle assembly"/>
    <property type="evidence" value="ECO:0007669"/>
    <property type="project" value="TreeGrafter"/>
</dbReference>
<dbReference type="InterPro" id="IPR005455">
    <property type="entry name" value="PFN_euk"/>
</dbReference>
<keyword evidence="4" id="KW-1185">Reference proteome</keyword>
<organism evidence="3 4">
    <name type="scientific">Anabas testudineus</name>
    <name type="common">Climbing perch</name>
    <name type="synonym">Anthias testudineus</name>
    <dbReference type="NCBI Taxonomy" id="64144"/>
    <lineage>
        <taxon>Eukaryota</taxon>
        <taxon>Metazoa</taxon>
        <taxon>Chordata</taxon>
        <taxon>Craniata</taxon>
        <taxon>Vertebrata</taxon>
        <taxon>Euteleostomi</taxon>
        <taxon>Actinopterygii</taxon>
        <taxon>Neopterygii</taxon>
        <taxon>Teleostei</taxon>
        <taxon>Neoteleostei</taxon>
        <taxon>Acanthomorphata</taxon>
        <taxon>Anabantaria</taxon>
        <taxon>Anabantiformes</taxon>
        <taxon>Anabantoidei</taxon>
        <taxon>Anabantidae</taxon>
        <taxon>Anabas</taxon>
    </lineage>
</organism>
<dbReference type="SMART" id="SM00392">
    <property type="entry name" value="PROF"/>
    <property type="match status" value="1"/>
</dbReference>
<evidence type="ECO:0000313" key="4">
    <source>
        <dbReference type="Proteomes" id="UP000265040"/>
    </source>
</evidence>
<dbReference type="Ensembl" id="ENSATET00000060737.2">
    <property type="protein sequence ID" value="ENSATEP00000066326.2"/>
    <property type="gene ID" value="ENSATEG00000027554.2"/>
</dbReference>
<accession>A0A7N6BN60</accession>
<sequence>MYIRARGFLLSAFGSFSSPSSTYLRLYLHRMSWDSYITNIMTADPSGTVPVRLAVICGKNPPSVWASSPGITVTPEQMKVLCGDGSTFGQCSPTIGPYKCRMLRNNKDTDGLWCIDFKTAADAEGNTFSVCVGYTLTAIVIGIGTKEASGGQVSAKVFGIVTYLRQKQHVRTHGHRPPPPTR</sequence>
<dbReference type="GeneTree" id="ENSGT00940000172390"/>
<dbReference type="PANTHER" id="PTHR13936">
    <property type="entry name" value="PROFILIN"/>
    <property type="match status" value="1"/>
</dbReference>
<dbReference type="GO" id="GO:0030833">
    <property type="term" value="P:regulation of actin filament polymerization"/>
    <property type="evidence" value="ECO:0007669"/>
    <property type="project" value="TreeGrafter"/>
</dbReference>
<dbReference type="Gene3D" id="3.30.450.30">
    <property type="entry name" value="Dynein light chain 2a, cytoplasmic"/>
    <property type="match status" value="1"/>
</dbReference>
<evidence type="ECO:0000313" key="3">
    <source>
        <dbReference type="Ensembl" id="ENSATEP00000066326.2"/>
    </source>
</evidence>
<dbReference type="Proteomes" id="UP000265040">
    <property type="component" value="Chromosome 18"/>
</dbReference>
<protein>
    <recommendedName>
        <fullName evidence="2">Profilin</fullName>
    </recommendedName>
</protein>
<reference evidence="3" key="2">
    <citation type="submission" date="2025-08" db="UniProtKB">
        <authorList>
            <consortium name="Ensembl"/>
        </authorList>
    </citation>
    <scope>IDENTIFICATION</scope>
</reference>
<dbReference type="GO" id="GO:0003779">
    <property type="term" value="F:actin binding"/>
    <property type="evidence" value="ECO:0007669"/>
    <property type="project" value="UniProtKB-KW"/>
</dbReference>
<keyword evidence="2" id="KW-0009">Actin-binding</keyword>
<reference evidence="3" key="3">
    <citation type="submission" date="2025-09" db="UniProtKB">
        <authorList>
            <consortium name="Ensembl"/>
        </authorList>
    </citation>
    <scope>IDENTIFICATION</scope>
</reference>
<dbReference type="Pfam" id="PF00235">
    <property type="entry name" value="Profilin"/>
    <property type="match status" value="1"/>
</dbReference>
<dbReference type="GO" id="GO:0005737">
    <property type="term" value="C:cytoplasm"/>
    <property type="evidence" value="ECO:0007669"/>
    <property type="project" value="TreeGrafter"/>
</dbReference>